<protein>
    <submittedName>
        <fullName evidence="3">Uncharacterized protein</fullName>
    </submittedName>
</protein>
<feature type="compositionally biased region" description="Polar residues" evidence="1">
    <location>
        <begin position="22"/>
        <end position="39"/>
    </location>
</feature>
<keyword evidence="4" id="KW-1185">Reference proteome</keyword>
<sequence>MLLSHISAFLVLGLLSTVQAAPTPGQSQSTPATTVTGASDHSKSSDRKIVVQTDKWITEWRGPHILSRVYGPFVTRVTFWGDEAHTQGRSLTAAEAGVPDTVVRNIQDVLSKKYKLLYDAPPEFPTEWPWPQYTDSNPYRYDIVDKPISSLPSSEPGLVLHIWGYTRNGEPVPAFYMRYSMPAFPNPNLLHASETHLRTNSASVHKAENRD</sequence>
<name>A0AA38P8V4_9AGAR</name>
<proteinExistence type="predicted"/>
<feature type="chain" id="PRO_5041369375" evidence="2">
    <location>
        <begin position="21"/>
        <end position="211"/>
    </location>
</feature>
<comment type="caution">
    <text evidence="3">The sequence shown here is derived from an EMBL/GenBank/DDBJ whole genome shotgun (WGS) entry which is preliminary data.</text>
</comment>
<evidence type="ECO:0000256" key="1">
    <source>
        <dbReference type="SAM" id="MobiDB-lite"/>
    </source>
</evidence>
<reference evidence="3" key="1">
    <citation type="submission" date="2022-08" db="EMBL/GenBank/DDBJ databases">
        <authorList>
            <consortium name="DOE Joint Genome Institute"/>
            <person name="Min B."/>
            <person name="Riley R."/>
            <person name="Sierra-Patev S."/>
            <person name="Naranjo-Ortiz M."/>
            <person name="Looney B."/>
            <person name="Konkel Z."/>
            <person name="Slot J.C."/>
            <person name="Sakamoto Y."/>
            <person name="Steenwyk J.L."/>
            <person name="Rokas A."/>
            <person name="Carro J."/>
            <person name="Camarero S."/>
            <person name="Ferreira P."/>
            <person name="Molpeceres G."/>
            <person name="Ruiz-Duenas F.J."/>
            <person name="Serrano A."/>
            <person name="Henrissat B."/>
            <person name="Drula E."/>
            <person name="Hughes K.W."/>
            <person name="Mata J.L."/>
            <person name="Ishikawa N.K."/>
            <person name="Vargas-Isla R."/>
            <person name="Ushijima S."/>
            <person name="Smith C.A."/>
            <person name="Ahrendt S."/>
            <person name="Andreopoulos W."/>
            <person name="He G."/>
            <person name="Labutti K."/>
            <person name="Lipzen A."/>
            <person name="Ng V."/>
            <person name="Sandor L."/>
            <person name="Barry K."/>
            <person name="Martinez A.T."/>
            <person name="Xiao Y."/>
            <person name="Gibbons J.G."/>
            <person name="Terashima K."/>
            <person name="Hibbett D.S."/>
            <person name="Grigoriev I.V."/>
        </authorList>
    </citation>
    <scope>NUCLEOTIDE SEQUENCE</scope>
    <source>
        <strain evidence="3">TFB9207</strain>
    </source>
</reference>
<dbReference type="AlphaFoldDB" id="A0AA38P8V4"/>
<dbReference type="EMBL" id="MU806192">
    <property type="protein sequence ID" value="KAJ3838270.1"/>
    <property type="molecule type" value="Genomic_DNA"/>
</dbReference>
<evidence type="ECO:0000313" key="3">
    <source>
        <dbReference type="EMBL" id="KAJ3838270.1"/>
    </source>
</evidence>
<accession>A0AA38P8V4</accession>
<keyword evidence="2" id="KW-0732">Signal</keyword>
<organism evidence="3 4">
    <name type="scientific">Lentinula raphanica</name>
    <dbReference type="NCBI Taxonomy" id="153919"/>
    <lineage>
        <taxon>Eukaryota</taxon>
        <taxon>Fungi</taxon>
        <taxon>Dikarya</taxon>
        <taxon>Basidiomycota</taxon>
        <taxon>Agaricomycotina</taxon>
        <taxon>Agaricomycetes</taxon>
        <taxon>Agaricomycetidae</taxon>
        <taxon>Agaricales</taxon>
        <taxon>Marasmiineae</taxon>
        <taxon>Omphalotaceae</taxon>
        <taxon>Lentinula</taxon>
    </lineage>
</organism>
<dbReference type="Proteomes" id="UP001163846">
    <property type="component" value="Unassembled WGS sequence"/>
</dbReference>
<feature type="signal peptide" evidence="2">
    <location>
        <begin position="1"/>
        <end position="20"/>
    </location>
</feature>
<feature type="region of interest" description="Disordered" evidence="1">
    <location>
        <begin position="22"/>
        <end position="44"/>
    </location>
</feature>
<evidence type="ECO:0000313" key="4">
    <source>
        <dbReference type="Proteomes" id="UP001163846"/>
    </source>
</evidence>
<gene>
    <name evidence="3" type="ORF">F5878DRAFT_177376</name>
</gene>
<evidence type="ECO:0000256" key="2">
    <source>
        <dbReference type="SAM" id="SignalP"/>
    </source>
</evidence>